<evidence type="ECO:0000313" key="1">
    <source>
        <dbReference type="EMBL" id="CAK5057182.1"/>
    </source>
</evidence>
<protein>
    <submittedName>
        <fullName evidence="1">Uncharacterized protein</fullName>
    </submittedName>
</protein>
<organism evidence="1 2">
    <name type="scientific">Meloidogyne enterolobii</name>
    <name type="common">Root-knot nematode worm</name>
    <name type="synonym">Meloidogyne mayaguensis</name>
    <dbReference type="NCBI Taxonomy" id="390850"/>
    <lineage>
        <taxon>Eukaryota</taxon>
        <taxon>Metazoa</taxon>
        <taxon>Ecdysozoa</taxon>
        <taxon>Nematoda</taxon>
        <taxon>Chromadorea</taxon>
        <taxon>Rhabditida</taxon>
        <taxon>Tylenchina</taxon>
        <taxon>Tylenchomorpha</taxon>
        <taxon>Tylenchoidea</taxon>
        <taxon>Meloidogynidae</taxon>
        <taxon>Meloidogyninae</taxon>
        <taxon>Meloidogyne</taxon>
    </lineage>
</organism>
<comment type="caution">
    <text evidence="1">The sequence shown here is derived from an EMBL/GenBank/DDBJ whole genome shotgun (WGS) entry which is preliminary data.</text>
</comment>
<accession>A0ACB0YPU4</accession>
<gene>
    <name evidence="1" type="ORF">MENTE1834_LOCUS15122</name>
</gene>
<name>A0ACB0YPU4_MELEN</name>
<sequence>MLSLPTEVQLDVLKCLNFNQLFNIKQTNFYFRNLINKYEGELALVKFMRFSIIGVSTIKQKFKGLKIIKPNSESVKYKLSDRLKVKWCKCFGRQ</sequence>
<keyword evidence="2" id="KW-1185">Reference proteome</keyword>
<dbReference type="Proteomes" id="UP001497535">
    <property type="component" value="Unassembled WGS sequence"/>
</dbReference>
<dbReference type="EMBL" id="CAVMJV010000016">
    <property type="protein sequence ID" value="CAK5057182.1"/>
    <property type="molecule type" value="Genomic_DNA"/>
</dbReference>
<proteinExistence type="predicted"/>
<reference evidence="1" key="1">
    <citation type="submission" date="2023-11" db="EMBL/GenBank/DDBJ databases">
        <authorList>
            <person name="Poullet M."/>
        </authorList>
    </citation>
    <scope>NUCLEOTIDE SEQUENCE</scope>
    <source>
        <strain evidence="1">E1834</strain>
    </source>
</reference>
<evidence type="ECO:0000313" key="2">
    <source>
        <dbReference type="Proteomes" id="UP001497535"/>
    </source>
</evidence>